<evidence type="ECO:0000256" key="4">
    <source>
        <dbReference type="ARBA" id="ARBA00023004"/>
    </source>
</evidence>
<evidence type="ECO:0000256" key="6">
    <source>
        <dbReference type="ARBA" id="ARBA00034078"/>
    </source>
</evidence>
<dbReference type="PANTHER" id="PTHR23426:SF65">
    <property type="entry name" value="FERREDOXIN-2, MITOCHONDRIAL"/>
    <property type="match status" value="1"/>
</dbReference>
<comment type="caution">
    <text evidence="8">The sequence shown here is derived from an EMBL/GenBank/DDBJ whole genome shotgun (WGS) entry which is preliminary data.</text>
</comment>
<evidence type="ECO:0000256" key="5">
    <source>
        <dbReference type="ARBA" id="ARBA00023014"/>
    </source>
</evidence>
<keyword evidence="2" id="KW-0001">2Fe-2S</keyword>
<keyword evidence="5" id="KW-0411">Iron-sulfur</keyword>
<dbReference type="PRINTS" id="PR00355">
    <property type="entry name" value="ADRENODOXIN"/>
</dbReference>
<dbReference type="PROSITE" id="PS51085">
    <property type="entry name" value="2FE2S_FER_2"/>
    <property type="match status" value="1"/>
</dbReference>
<keyword evidence="9" id="KW-1185">Reference proteome</keyword>
<name>A0ABQ4QUQ3_9HYPH</name>
<comment type="cofactor">
    <cofactor evidence="6">
        <name>[2Fe-2S] cluster</name>
        <dbReference type="ChEBI" id="CHEBI:190135"/>
    </cofactor>
</comment>
<keyword evidence="3" id="KW-0479">Metal-binding</keyword>
<dbReference type="PANTHER" id="PTHR23426">
    <property type="entry name" value="FERREDOXIN/ADRENODOXIN"/>
    <property type="match status" value="1"/>
</dbReference>
<protein>
    <submittedName>
        <fullName evidence="8">Putidaredoxin</fullName>
    </submittedName>
</protein>
<evidence type="ECO:0000259" key="7">
    <source>
        <dbReference type="PROSITE" id="PS51085"/>
    </source>
</evidence>
<dbReference type="InterPro" id="IPR012675">
    <property type="entry name" value="Beta-grasp_dom_sf"/>
</dbReference>
<organism evidence="8 9">
    <name type="scientific">Methylobacterium crusticola</name>
    <dbReference type="NCBI Taxonomy" id="1697972"/>
    <lineage>
        <taxon>Bacteria</taxon>
        <taxon>Pseudomonadati</taxon>
        <taxon>Pseudomonadota</taxon>
        <taxon>Alphaproteobacteria</taxon>
        <taxon>Hyphomicrobiales</taxon>
        <taxon>Methylobacteriaceae</taxon>
        <taxon>Methylobacterium</taxon>
    </lineage>
</organism>
<dbReference type="CDD" id="cd00207">
    <property type="entry name" value="fer2"/>
    <property type="match status" value="1"/>
</dbReference>
<comment type="similarity">
    <text evidence="1">Belongs to the adrenodoxin/putidaredoxin family.</text>
</comment>
<reference evidence="8" key="2">
    <citation type="submission" date="2021-08" db="EMBL/GenBank/DDBJ databases">
        <authorList>
            <person name="Tani A."/>
            <person name="Ola A."/>
            <person name="Ogura Y."/>
            <person name="Katsura K."/>
            <person name="Hayashi T."/>
        </authorList>
    </citation>
    <scope>NUCLEOTIDE SEQUENCE</scope>
    <source>
        <strain evidence="8">KCTC 52305</strain>
    </source>
</reference>
<proteinExistence type="inferred from homology"/>
<reference evidence="8" key="1">
    <citation type="journal article" date="2021" name="Front. Microbiol.">
        <title>Comprehensive Comparative Genomics and Phenotyping of Methylobacterium Species.</title>
        <authorList>
            <person name="Alessa O."/>
            <person name="Ogura Y."/>
            <person name="Fujitani Y."/>
            <person name="Takami H."/>
            <person name="Hayashi T."/>
            <person name="Sahin N."/>
            <person name="Tani A."/>
        </authorList>
    </citation>
    <scope>NUCLEOTIDE SEQUENCE</scope>
    <source>
        <strain evidence="8">KCTC 52305</strain>
    </source>
</reference>
<accession>A0ABQ4QUQ3</accession>
<dbReference type="SUPFAM" id="SSF54292">
    <property type="entry name" value="2Fe-2S ferredoxin-like"/>
    <property type="match status" value="1"/>
</dbReference>
<dbReference type="InterPro" id="IPR036010">
    <property type="entry name" value="2Fe-2S_ferredoxin-like_sf"/>
</dbReference>
<dbReference type="InterPro" id="IPR001055">
    <property type="entry name" value="Adrenodoxin-like"/>
</dbReference>
<dbReference type="Pfam" id="PF00111">
    <property type="entry name" value="Fer2"/>
    <property type="match status" value="1"/>
</dbReference>
<evidence type="ECO:0000313" key="8">
    <source>
        <dbReference type="EMBL" id="GJD49058.1"/>
    </source>
</evidence>
<dbReference type="Proteomes" id="UP001055167">
    <property type="component" value="Unassembled WGS sequence"/>
</dbReference>
<dbReference type="RefSeq" id="WP_128565505.1">
    <property type="nucleotide sequence ID" value="NZ_BPQH01000005.1"/>
</dbReference>
<feature type="domain" description="2Fe-2S ferredoxin-type" evidence="7">
    <location>
        <begin position="2"/>
        <end position="106"/>
    </location>
</feature>
<evidence type="ECO:0000256" key="1">
    <source>
        <dbReference type="ARBA" id="ARBA00010914"/>
    </source>
</evidence>
<sequence>MPRIVFVSCDGAEHAVEMPVGISAMAAAVRSNVRGIEAECGGSLNCATCHVYVDDRFGPLLPAPSELERDILTCVAADRRETSRLSCQIVLTPELEGLTLHLPEVQS</sequence>
<evidence type="ECO:0000256" key="2">
    <source>
        <dbReference type="ARBA" id="ARBA00022714"/>
    </source>
</evidence>
<keyword evidence="4" id="KW-0408">Iron</keyword>
<gene>
    <name evidence="8" type="primary">camB</name>
    <name evidence="8" type="ORF">OPKNFCMD_1787</name>
</gene>
<evidence type="ECO:0000256" key="3">
    <source>
        <dbReference type="ARBA" id="ARBA00022723"/>
    </source>
</evidence>
<dbReference type="Gene3D" id="3.10.20.30">
    <property type="match status" value="1"/>
</dbReference>
<dbReference type="EMBL" id="BPQH01000005">
    <property type="protein sequence ID" value="GJD49058.1"/>
    <property type="molecule type" value="Genomic_DNA"/>
</dbReference>
<dbReference type="InterPro" id="IPR001041">
    <property type="entry name" value="2Fe-2S_ferredoxin-type"/>
</dbReference>
<evidence type="ECO:0000313" key="9">
    <source>
        <dbReference type="Proteomes" id="UP001055167"/>
    </source>
</evidence>